<dbReference type="Pfam" id="PF08386">
    <property type="entry name" value="Abhydrolase_4"/>
    <property type="match status" value="1"/>
</dbReference>
<keyword evidence="2" id="KW-0378">Hydrolase</keyword>
<dbReference type="GO" id="GO:0016787">
    <property type="term" value="F:hydrolase activity"/>
    <property type="evidence" value="ECO:0007669"/>
    <property type="project" value="UniProtKB-KW"/>
</dbReference>
<feature type="domain" description="AB hydrolase-1" evidence="3">
    <location>
        <begin position="33"/>
        <end position="198"/>
    </location>
</feature>
<dbReference type="PANTHER" id="PTHR43248">
    <property type="entry name" value="2-SUCCINYL-6-HYDROXY-2,4-CYCLOHEXADIENE-1-CARBOXYLATE SYNTHASE"/>
    <property type="match status" value="1"/>
</dbReference>
<dbReference type="InterPro" id="IPR051601">
    <property type="entry name" value="Serine_prot/Carboxylest_S33"/>
</dbReference>
<protein>
    <submittedName>
        <fullName evidence="5">Uncharacterized protein</fullName>
    </submittedName>
</protein>
<dbReference type="InterPro" id="IPR029058">
    <property type="entry name" value="AB_hydrolase_fold"/>
</dbReference>
<dbReference type="GeneID" id="54564191"/>
<dbReference type="InterPro" id="IPR013595">
    <property type="entry name" value="Pept_S33_TAP-like_C"/>
</dbReference>
<dbReference type="Proteomes" id="UP000799537">
    <property type="component" value="Unassembled WGS sequence"/>
</dbReference>
<gene>
    <name evidence="5" type="ORF">M409DRAFT_48375</name>
</gene>
<dbReference type="InterPro" id="IPR000073">
    <property type="entry name" value="AB_hydrolase_1"/>
</dbReference>
<evidence type="ECO:0000313" key="5">
    <source>
        <dbReference type="EMBL" id="KAF2173391.1"/>
    </source>
</evidence>
<evidence type="ECO:0000259" key="3">
    <source>
        <dbReference type="Pfam" id="PF00561"/>
    </source>
</evidence>
<dbReference type="EMBL" id="ML993579">
    <property type="protein sequence ID" value="KAF2173391.1"/>
    <property type="molecule type" value="Genomic_DNA"/>
</dbReference>
<dbReference type="SUPFAM" id="SSF53474">
    <property type="entry name" value="alpha/beta-Hydrolases"/>
    <property type="match status" value="1"/>
</dbReference>
<dbReference type="OrthoDB" id="425534at2759"/>
<organism evidence="5 6">
    <name type="scientific">Zasmidium cellare ATCC 36951</name>
    <dbReference type="NCBI Taxonomy" id="1080233"/>
    <lineage>
        <taxon>Eukaryota</taxon>
        <taxon>Fungi</taxon>
        <taxon>Dikarya</taxon>
        <taxon>Ascomycota</taxon>
        <taxon>Pezizomycotina</taxon>
        <taxon>Dothideomycetes</taxon>
        <taxon>Dothideomycetidae</taxon>
        <taxon>Mycosphaerellales</taxon>
        <taxon>Mycosphaerellaceae</taxon>
        <taxon>Zasmidium</taxon>
    </lineage>
</organism>
<dbReference type="Pfam" id="PF00561">
    <property type="entry name" value="Abhydrolase_1"/>
    <property type="match status" value="1"/>
</dbReference>
<reference evidence="5" key="1">
    <citation type="journal article" date="2020" name="Stud. Mycol.">
        <title>101 Dothideomycetes genomes: a test case for predicting lifestyles and emergence of pathogens.</title>
        <authorList>
            <person name="Haridas S."/>
            <person name="Albert R."/>
            <person name="Binder M."/>
            <person name="Bloem J."/>
            <person name="Labutti K."/>
            <person name="Salamov A."/>
            <person name="Andreopoulos B."/>
            <person name="Baker S."/>
            <person name="Barry K."/>
            <person name="Bills G."/>
            <person name="Bluhm B."/>
            <person name="Cannon C."/>
            <person name="Castanera R."/>
            <person name="Culley D."/>
            <person name="Daum C."/>
            <person name="Ezra D."/>
            <person name="Gonzalez J."/>
            <person name="Henrissat B."/>
            <person name="Kuo A."/>
            <person name="Liang C."/>
            <person name="Lipzen A."/>
            <person name="Lutzoni F."/>
            <person name="Magnuson J."/>
            <person name="Mondo S."/>
            <person name="Nolan M."/>
            <person name="Ohm R."/>
            <person name="Pangilinan J."/>
            <person name="Park H.-J."/>
            <person name="Ramirez L."/>
            <person name="Alfaro M."/>
            <person name="Sun H."/>
            <person name="Tritt A."/>
            <person name="Yoshinaga Y."/>
            <person name="Zwiers L.-H."/>
            <person name="Turgeon B."/>
            <person name="Goodwin S."/>
            <person name="Spatafora J."/>
            <person name="Crous P."/>
            <person name="Grigoriev I."/>
        </authorList>
    </citation>
    <scope>NUCLEOTIDE SEQUENCE</scope>
    <source>
        <strain evidence="5">ATCC 36951</strain>
    </source>
</reference>
<evidence type="ECO:0000256" key="2">
    <source>
        <dbReference type="ARBA" id="ARBA00022801"/>
    </source>
</evidence>
<accession>A0A6A6D201</accession>
<feature type="domain" description="Peptidase S33 tripeptidyl aminopeptidase-like C-terminal" evidence="4">
    <location>
        <begin position="340"/>
        <end position="435"/>
    </location>
</feature>
<evidence type="ECO:0000256" key="1">
    <source>
        <dbReference type="ARBA" id="ARBA00010088"/>
    </source>
</evidence>
<dbReference type="PANTHER" id="PTHR43248:SF25">
    <property type="entry name" value="AB HYDROLASE-1 DOMAIN-CONTAINING PROTEIN-RELATED"/>
    <property type="match status" value="1"/>
</dbReference>
<proteinExistence type="inferred from homology"/>
<dbReference type="Gene3D" id="3.40.50.1820">
    <property type="entry name" value="alpha/beta hydrolase"/>
    <property type="match status" value="1"/>
</dbReference>
<sequence>MVNLPPSFPRKSSVILDKAMYRLRMFHSYTAFEYDVVTWDPRGTGTTIPAVCFATAAERQLALDRIPYITESNFESSARTAFGVAGSVAQACEAALKDTGDLLGSAYVARDMVEIVDSLGEDGLLRYYGASYGTALGMIFAAMFPEKVESMVLDGVLNPHEYVAGFLLDTDPDSSNRDYQQLASTDAVFAGFLSACLSRPTECPLVARSTSIRNLQQQFSEGLEYLQSNPFSYGPSPSAFITASSLEQTIIQGLYAPAGWPALAANIDAIISRNATAYAALIAATPTPPPPPFNDMSQQESIPSIRCSDVTLRATDVSQVLPIAQTLLRQSPQLGSYVLFAQPLLCSQWPFVAKERYTGAFDVQTRKPILFVGNVFDPITSLDAARNASATFHGSRLLVHEGYGHTSEMQLSKCTIDAVGEYFVSGKLPAEGTVCRPDVPIFATTEELVASQRELLRPSS</sequence>
<dbReference type="AlphaFoldDB" id="A0A6A6D201"/>
<dbReference type="RefSeq" id="XP_033674280.1">
    <property type="nucleotide sequence ID" value="XM_033810919.1"/>
</dbReference>
<evidence type="ECO:0000313" key="6">
    <source>
        <dbReference type="Proteomes" id="UP000799537"/>
    </source>
</evidence>
<comment type="similarity">
    <text evidence="1">Belongs to the peptidase S33 family.</text>
</comment>
<evidence type="ECO:0000259" key="4">
    <source>
        <dbReference type="Pfam" id="PF08386"/>
    </source>
</evidence>
<name>A0A6A6D201_ZASCE</name>
<keyword evidence="6" id="KW-1185">Reference proteome</keyword>